<evidence type="ECO:0000313" key="3">
    <source>
        <dbReference type="Proteomes" id="UP000015241"/>
    </source>
</evidence>
<accession>S8FXL3</accession>
<feature type="region of interest" description="Disordered" evidence="1">
    <location>
        <begin position="965"/>
        <end position="1007"/>
    </location>
</feature>
<evidence type="ECO:0000256" key="1">
    <source>
        <dbReference type="SAM" id="MobiDB-lite"/>
    </source>
</evidence>
<protein>
    <submittedName>
        <fullName evidence="2">Uncharacterized protein</fullName>
    </submittedName>
</protein>
<dbReference type="AlphaFoldDB" id="S8FXL3"/>
<gene>
    <name evidence="2" type="ORF">FOMPIDRAFT_1109774</name>
</gene>
<proteinExistence type="predicted"/>
<reference evidence="2 3" key="1">
    <citation type="journal article" date="2012" name="Science">
        <title>The Paleozoic origin of enzymatic lignin decomposition reconstructed from 31 fungal genomes.</title>
        <authorList>
            <person name="Floudas D."/>
            <person name="Binder M."/>
            <person name="Riley R."/>
            <person name="Barry K."/>
            <person name="Blanchette R.A."/>
            <person name="Henrissat B."/>
            <person name="Martinez A.T."/>
            <person name="Otillar R."/>
            <person name="Spatafora J.W."/>
            <person name="Yadav J.S."/>
            <person name="Aerts A."/>
            <person name="Benoit I."/>
            <person name="Boyd A."/>
            <person name="Carlson A."/>
            <person name="Copeland A."/>
            <person name="Coutinho P.M."/>
            <person name="de Vries R.P."/>
            <person name="Ferreira P."/>
            <person name="Findley K."/>
            <person name="Foster B."/>
            <person name="Gaskell J."/>
            <person name="Glotzer D."/>
            <person name="Gorecki P."/>
            <person name="Heitman J."/>
            <person name="Hesse C."/>
            <person name="Hori C."/>
            <person name="Igarashi K."/>
            <person name="Jurgens J.A."/>
            <person name="Kallen N."/>
            <person name="Kersten P."/>
            <person name="Kohler A."/>
            <person name="Kuees U."/>
            <person name="Kumar T.K.A."/>
            <person name="Kuo A."/>
            <person name="LaButti K."/>
            <person name="Larrondo L.F."/>
            <person name="Lindquist E."/>
            <person name="Ling A."/>
            <person name="Lombard V."/>
            <person name="Lucas S."/>
            <person name="Lundell T."/>
            <person name="Martin R."/>
            <person name="McLaughlin D.J."/>
            <person name="Morgenstern I."/>
            <person name="Morin E."/>
            <person name="Murat C."/>
            <person name="Nagy L.G."/>
            <person name="Nolan M."/>
            <person name="Ohm R.A."/>
            <person name="Patyshakuliyeva A."/>
            <person name="Rokas A."/>
            <person name="Ruiz-Duenas F.J."/>
            <person name="Sabat G."/>
            <person name="Salamov A."/>
            <person name="Samejima M."/>
            <person name="Schmutz J."/>
            <person name="Slot J.C."/>
            <person name="St John F."/>
            <person name="Stenlid J."/>
            <person name="Sun H."/>
            <person name="Sun S."/>
            <person name="Syed K."/>
            <person name="Tsang A."/>
            <person name="Wiebenga A."/>
            <person name="Young D."/>
            <person name="Pisabarro A."/>
            <person name="Eastwood D.C."/>
            <person name="Martin F."/>
            <person name="Cullen D."/>
            <person name="Grigoriev I.V."/>
            <person name="Hibbett D.S."/>
        </authorList>
    </citation>
    <scope>NUCLEOTIDE SEQUENCE</scope>
    <source>
        <strain evidence="3">FP-58527</strain>
    </source>
</reference>
<dbReference type="Proteomes" id="UP000015241">
    <property type="component" value="Unassembled WGS sequence"/>
</dbReference>
<name>S8FXL3_FOMSC</name>
<dbReference type="STRING" id="743788.S8FXL3"/>
<evidence type="ECO:0000313" key="2">
    <source>
        <dbReference type="EMBL" id="EPT05871.1"/>
    </source>
</evidence>
<dbReference type="InParanoid" id="S8FXL3"/>
<dbReference type="EMBL" id="KE504122">
    <property type="protein sequence ID" value="EPT05871.1"/>
    <property type="molecule type" value="Genomic_DNA"/>
</dbReference>
<sequence>MCVGENCAPQAVHYMNAQLAALYENAVDCIKQHDWTNKPAEQFKYSHALAEFTFTNPYARNQTMFHAAFGKPEIEFICNHDAILRLKINKGYYRLDYSKSSTMNYSDKDRVQSLTNIELSFRVSFDTRGLRGKDSKIGNGQNLVQLIILNLPKAQLVLAEPAVIIGNDAFIYYLTEYLVFLHNAGNHVLFSLPDFDDDRYRLTIDYSLMGGTVLEVDNIHGVSVDKINTYLSSVWLKAAMLTGGDNSDWKSLCLAEYRTTWRPMLETDDHFILRLGAPRVKPVCSREAIVYFTVDEVLFYEDADFTKECVRSYGGWEIAVLVDIVHEFDGFVTRCVLDLASARPYHAHCKYTGFEENDEIAVGYCTRIVEFFSSTYLDILETVELHVIYFFDTRWPIASGGMLTISEEDGDSEEEEIDEAEWQITGGDNTGTRVIEWREMITRCNIHGFDQVIAISQSTINAFLQSLWSGGQNHRHSDHALVKWHYEEFFNARFKPITLRLLSNGRAIVWVHLEHGHLKVLKNRLPWSESEKYHFEGWHLAFEVDLKKVTHTELKVSESWTERYKESYVYKEHGGRTDRVLEHIILDFSHAEFIYEFSSFEGLFHHSFSHSNEHRPIEQVQAVVHYIQGHYLPHLAHSGLSIIHTVPVWRTKTSLTSVSLTTMHFHVYSKTEITRRNWAHVTAGLEPVIAVLGMTEFRPLPALRLEYSSGLIIHASRKISYGTVVISRSTFMEKRLLDILSLINARTTVIPLFSGVVDGVWQLQLTTWGEHQFRSSQTCKWEEVSEGTGSMKYRWQHRDGWKYEHEGSGEIDNGTYSILCSTRNYLELPTATRNRSMDIKLSGETDVEMSFKSAARQGSSKSTARWGAMISIQSECDGLCVKVTGSLTPVVEASSAQNQLGMRLPDLRQKLAEQLPKTIDLSRVLAELKVFEGVWHYGYPGLHAYCLANPVFNHKGDVVFELRPQGQGAQTTPRKLNAGNANSPAGTISRQSSRAVLSSRPSCKRSL</sequence>
<feature type="compositionally biased region" description="Polar residues" evidence="1">
    <location>
        <begin position="967"/>
        <end position="1001"/>
    </location>
</feature>
<dbReference type="eggNOG" id="ENOG502SEPQ">
    <property type="taxonomic scope" value="Eukaryota"/>
</dbReference>
<keyword evidence="3" id="KW-1185">Reference proteome</keyword>
<organism evidence="2 3">
    <name type="scientific">Fomitopsis schrenkii</name>
    <name type="common">Brown rot fungus</name>
    <dbReference type="NCBI Taxonomy" id="2126942"/>
    <lineage>
        <taxon>Eukaryota</taxon>
        <taxon>Fungi</taxon>
        <taxon>Dikarya</taxon>
        <taxon>Basidiomycota</taxon>
        <taxon>Agaricomycotina</taxon>
        <taxon>Agaricomycetes</taxon>
        <taxon>Polyporales</taxon>
        <taxon>Fomitopsis</taxon>
    </lineage>
</organism>
<dbReference type="OrthoDB" id="5429442at2759"/>
<dbReference type="HOGENOM" id="CLU_005808_0_0_1"/>